<organism evidence="2 3">
    <name type="scientific">Amycolatopsis viridis</name>
    <dbReference type="NCBI Taxonomy" id="185678"/>
    <lineage>
        <taxon>Bacteria</taxon>
        <taxon>Bacillati</taxon>
        <taxon>Actinomycetota</taxon>
        <taxon>Actinomycetes</taxon>
        <taxon>Pseudonocardiales</taxon>
        <taxon>Pseudonocardiaceae</taxon>
        <taxon>Amycolatopsis</taxon>
    </lineage>
</organism>
<evidence type="ECO:0000256" key="1">
    <source>
        <dbReference type="SAM" id="MobiDB-lite"/>
    </source>
</evidence>
<feature type="region of interest" description="Disordered" evidence="1">
    <location>
        <begin position="1"/>
        <end position="29"/>
    </location>
</feature>
<accession>A0ABX0SN73</accession>
<dbReference type="Proteomes" id="UP000754495">
    <property type="component" value="Unassembled WGS sequence"/>
</dbReference>
<name>A0ABX0SN73_9PSEU</name>
<dbReference type="RefSeq" id="WP_167111000.1">
    <property type="nucleotide sequence ID" value="NZ_JAANOU010000001.1"/>
</dbReference>
<evidence type="ECO:0000313" key="2">
    <source>
        <dbReference type="EMBL" id="NIH78422.1"/>
    </source>
</evidence>
<reference evidence="2 3" key="1">
    <citation type="submission" date="2020-03" db="EMBL/GenBank/DDBJ databases">
        <title>Sequencing the genomes of 1000 actinobacteria strains.</title>
        <authorList>
            <person name="Klenk H.-P."/>
        </authorList>
    </citation>
    <scope>NUCLEOTIDE SEQUENCE [LARGE SCALE GENOMIC DNA]</scope>
    <source>
        <strain evidence="2 3">DSM 45668</strain>
    </source>
</reference>
<proteinExistence type="predicted"/>
<keyword evidence="3" id="KW-1185">Reference proteome</keyword>
<dbReference type="EMBL" id="JAANOU010000001">
    <property type="protein sequence ID" value="NIH78422.1"/>
    <property type="molecule type" value="Genomic_DNA"/>
</dbReference>
<gene>
    <name evidence="2" type="ORF">FHX46_000952</name>
</gene>
<comment type="caution">
    <text evidence="2">The sequence shown here is derived from an EMBL/GenBank/DDBJ whole genome shotgun (WGS) entry which is preliminary data.</text>
</comment>
<evidence type="ECO:0000313" key="3">
    <source>
        <dbReference type="Proteomes" id="UP000754495"/>
    </source>
</evidence>
<sequence length="70" mass="7450">MTRVSDEQQIETGADQVDTECPTCAGNGTISRPKTAIMGGRAMTLLAEQKCPTCSHLPRPGWLPGLQPPV</sequence>
<protein>
    <submittedName>
        <fullName evidence="2">RNA-binding Zn-ribbon protein involved in translation (DUF1610 family)</fullName>
    </submittedName>
</protein>